<dbReference type="AlphaFoldDB" id="A0A419A532"/>
<dbReference type="CDD" id="cd08916">
    <property type="entry name" value="TrHb3_P"/>
    <property type="match status" value="1"/>
</dbReference>
<dbReference type="EMBL" id="QZEW01000059">
    <property type="protein sequence ID" value="RJL10435.1"/>
    <property type="molecule type" value="Genomic_DNA"/>
</dbReference>
<reference evidence="2" key="1">
    <citation type="submission" date="2018-09" db="EMBL/GenBank/DDBJ databases">
        <title>Paracoccus onubensis nov. sp. a moderate halophilic bacterium isolated from Gruta de las Maravillas (Aracena, Spain).</title>
        <authorList>
            <person name="Jurado V."/>
            <person name="Gutierrez-Patricio S."/>
            <person name="Gonzalez-Pimentel J.L."/>
            <person name="Miller A.Z."/>
            <person name="Laiz L."/>
            <person name="Saiz-Jimenez C."/>
        </authorList>
    </citation>
    <scope>NUCLEOTIDE SEQUENCE [LARGE SCALE GENOMIC DNA]</scope>
    <source>
        <strain evidence="2">DSM 26381</strain>
    </source>
</reference>
<keyword evidence="2" id="KW-1185">Reference proteome</keyword>
<dbReference type="InterPro" id="IPR009050">
    <property type="entry name" value="Globin-like_sf"/>
</dbReference>
<evidence type="ECO:0000313" key="2">
    <source>
        <dbReference type="Proteomes" id="UP000283587"/>
    </source>
</evidence>
<dbReference type="RefSeq" id="WP_119898786.1">
    <property type="nucleotide sequence ID" value="NZ_QNRC01000001.1"/>
</dbReference>
<evidence type="ECO:0000313" key="1">
    <source>
        <dbReference type="EMBL" id="RJL10435.1"/>
    </source>
</evidence>
<comment type="caution">
    <text evidence="1">The sequence shown here is derived from an EMBL/GenBank/DDBJ whole genome shotgun (WGS) entry which is preliminary data.</text>
</comment>
<dbReference type="InterPro" id="IPR012292">
    <property type="entry name" value="Globin/Proto"/>
</dbReference>
<proteinExistence type="predicted"/>
<protein>
    <submittedName>
        <fullName evidence="1">Group III truncated hemoglobin</fullName>
    </submittedName>
</protein>
<organism evidence="1 2">
    <name type="scientific">Paracoccus siganidrum</name>
    <dbReference type="NCBI Taxonomy" id="1276757"/>
    <lineage>
        <taxon>Bacteria</taxon>
        <taxon>Pseudomonadati</taxon>
        <taxon>Pseudomonadota</taxon>
        <taxon>Alphaproteobacteria</taxon>
        <taxon>Rhodobacterales</taxon>
        <taxon>Paracoccaceae</taxon>
        <taxon>Paracoccus</taxon>
    </lineage>
</organism>
<sequence length="135" mass="15190">MIPPRFPVSPQDIDRVVRSFYAAVRRHEVLGPVFARHVADWPAHEAKIARFWKKAILYQPGYDGNPMQAHLAAGDVKSTHFPIWLALFDETLRRSLPADAAAGWSALAHRIGAGLRMGVEDISERHRRPGPPILR</sequence>
<gene>
    <name evidence="1" type="ORF">D3P05_14055</name>
</gene>
<accession>A0A419A532</accession>
<dbReference type="GO" id="GO:0020037">
    <property type="term" value="F:heme binding"/>
    <property type="evidence" value="ECO:0007669"/>
    <property type="project" value="InterPro"/>
</dbReference>
<dbReference type="SUPFAM" id="SSF46458">
    <property type="entry name" value="Globin-like"/>
    <property type="match status" value="1"/>
</dbReference>
<name>A0A419A532_9RHOB</name>
<dbReference type="Proteomes" id="UP000283587">
    <property type="component" value="Unassembled WGS sequence"/>
</dbReference>
<dbReference type="OrthoDB" id="25954at2"/>
<dbReference type="GO" id="GO:0019825">
    <property type="term" value="F:oxygen binding"/>
    <property type="evidence" value="ECO:0007669"/>
    <property type="project" value="InterPro"/>
</dbReference>
<dbReference type="Gene3D" id="1.10.490.10">
    <property type="entry name" value="Globins"/>
    <property type="match status" value="1"/>
</dbReference>